<keyword evidence="1" id="KW-0472">Membrane</keyword>
<feature type="transmembrane region" description="Helical" evidence="1">
    <location>
        <begin position="54"/>
        <end position="75"/>
    </location>
</feature>
<organism evidence="2 3">
    <name type="scientific">Acetoanaerobium pronyense</name>
    <dbReference type="NCBI Taxonomy" id="1482736"/>
    <lineage>
        <taxon>Bacteria</taxon>
        <taxon>Bacillati</taxon>
        <taxon>Bacillota</taxon>
        <taxon>Clostridia</taxon>
        <taxon>Peptostreptococcales</taxon>
        <taxon>Filifactoraceae</taxon>
        <taxon>Acetoanaerobium</taxon>
    </lineage>
</organism>
<reference evidence="2 3" key="1">
    <citation type="submission" date="2021-03" db="EMBL/GenBank/DDBJ databases">
        <title>Genomic Encyclopedia of Type Strains, Phase IV (KMG-IV): sequencing the most valuable type-strain genomes for metagenomic binning, comparative biology and taxonomic classification.</title>
        <authorList>
            <person name="Goeker M."/>
        </authorList>
    </citation>
    <scope>NUCLEOTIDE SEQUENCE [LARGE SCALE GENOMIC DNA]</scope>
    <source>
        <strain evidence="2 3">DSM 27512</strain>
    </source>
</reference>
<sequence length="124" mass="14148">MDEKIENKLKYMKEGSMPLRILGNLLFIPIKILFIPLIAVFYIISISFNILGNYLLTILSVIGIAVVIIGITLIINDPNMRLMNISILLLCSFVFTTIFFIIKIMPQAFAIFSGTLIYFLKVWL</sequence>
<comment type="caution">
    <text evidence="2">The sequence shown here is derived from an EMBL/GenBank/DDBJ whole genome shotgun (WGS) entry which is preliminary data.</text>
</comment>
<evidence type="ECO:0000256" key="1">
    <source>
        <dbReference type="SAM" id="Phobius"/>
    </source>
</evidence>
<keyword evidence="2" id="KW-0645">Protease</keyword>
<keyword evidence="3" id="KW-1185">Reference proteome</keyword>
<proteinExistence type="predicted"/>
<keyword evidence="1" id="KW-1133">Transmembrane helix</keyword>
<dbReference type="GO" id="GO:0006508">
    <property type="term" value="P:proteolysis"/>
    <property type="evidence" value="ECO:0007669"/>
    <property type="project" value="UniProtKB-KW"/>
</dbReference>
<gene>
    <name evidence="2" type="ORF">J2Z35_002019</name>
</gene>
<name>A0ABS4KKA1_9FIRM</name>
<keyword evidence="1" id="KW-0812">Transmembrane</keyword>
<dbReference type="Proteomes" id="UP001314903">
    <property type="component" value="Unassembled WGS sequence"/>
</dbReference>
<feature type="transmembrane region" description="Helical" evidence="1">
    <location>
        <begin position="21"/>
        <end position="48"/>
    </location>
</feature>
<dbReference type="GO" id="GO:0008233">
    <property type="term" value="F:peptidase activity"/>
    <property type="evidence" value="ECO:0007669"/>
    <property type="project" value="UniProtKB-KW"/>
</dbReference>
<accession>A0ABS4KKA1</accession>
<evidence type="ECO:0000313" key="3">
    <source>
        <dbReference type="Proteomes" id="UP001314903"/>
    </source>
</evidence>
<feature type="transmembrane region" description="Helical" evidence="1">
    <location>
        <begin position="87"/>
        <end position="120"/>
    </location>
</feature>
<dbReference type="RefSeq" id="WP_209661269.1">
    <property type="nucleotide sequence ID" value="NZ_JAGGLI010000023.1"/>
</dbReference>
<evidence type="ECO:0000313" key="2">
    <source>
        <dbReference type="EMBL" id="MBP2028218.1"/>
    </source>
</evidence>
<protein>
    <submittedName>
        <fullName evidence="2">Membrane-bound ClpP family serine protease</fullName>
    </submittedName>
</protein>
<dbReference type="EMBL" id="JAGGLI010000023">
    <property type="protein sequence ID" value="MBP2028218.1"/>
    <property type="molecule type" value="Genomic_DNA"/>
</dbReference>
<keyword evidence="2" id="KW-0378">Hydrolase</keyword>